<feature type="domain" description="Methyltransferase type 11" evidence="1">
    <location>
        <begin position="55"/>
        <end position="139"/>
    </location>
</feature>
<accession>A0A9P2H5D4</accession>
<reference evidence="3" key="1">
    <citation type="submission" date="2009-03" db="EMBL/GenBank/DDBJ databases">
        <title>The Genome Sequence of Mycobacterium africanum strain K85 (originally listed here as Mycobacterium tuberculosis).</title>
        <authorList>
            <consortium name="The Broad Institute Genome Sequencing Platform"/>
            <person name="Small P."/>
            <person name="Gagneaux S."/>
            <person name="Hopewell P."/>
            <person name="Young S.K."/>
            <person name="Kodira C.D."/>
            <person name="Zeng Q."/>
            <person name="Koehrsen M."/>
            <person name="Alvarado L."/>
            <person name="Berlin A."/>
            <person name="Borenstein D."/>
            <person name="Chen Z."/>
            <person name="Engels R."/>
            <person name="Freedman E."/>
            <person name="Gellesch M."/>
            <person name="Goldberg J."/>
            <person name="Griggs A."/>
            <person name="Gujja S."/>
            <person name="Heiman D."/>
            <person name="Hepburn T."/>
            <person name="Howarth C."/>
            <person name="Jen D."/>
            <person name="Larson L."/>
            <person name="Lewis B."/>
            <person name="Mehta T."/>
            <person name="Park D."/>
            <person name="Pearson M."/>
            <person name="Roberts A."/>
            <person name="Saif S."/>
            <person name="Shea T."/>
            <person name="Shenoy N."/>
            <person name="Sisk P."/>
            <person name="Stolte C."/>
            <person name="Sykes S."/>
            <person name="Walk T."/>
            <person name="White J."/>
            <person name="Yandava C."/>
            <person name="Nusbaum C."/>
            <person name="Galagan J."/>
            <person name="Birren B."/>
        </authorList>
    </citation>
    <scope>NUCLEOTIDE SEQUENCE [LARGE SCALE GENOMIC DNA]</scope>
    <source>
        <strain evidence="3">K85</strain>
    </source>
</reference>
<gene>
    <name evidence="2" type="ORF">TBOG_00759</name>
</gene>
<evidence type="ECO:0000259" key="1">
    <source>
        <dbReference type="Pfam" id="PF08241"/>
    </source>
</evidence>
<dbReference type="CDD" id="cd02440">
    <property type="entry name" value="AdoMet_MTases"/>
    <property type="match status" value="1"/>
</dbReference>
<dbReference type="GO" id="GO:0008757">
    <property type="term" value="F:S-adenosylmethionine-dependent methyltransferase activity"/>
    <property type="evidence" value="ECO:0007669"/>
    <property type="project" value="InterPro"/>
</dbReference>
<protein>
    <recommendedName>
        <fullName evidence="1">Methyltransferase type 11 domain-containing protein</fullName>
    </recommendedName>
</protein>
<dbReference type="SUPFAM" id="SSF53335">
    <property type="entry name" value="S-adenosyl-L-methionine-dependent methyltransferases"/>
    <property type="match status" value="1"/>
</dbReference>
<evidence type="ECO:0000313" key="2">
    <source>
        <dbReference type="EMBL" id="EFD41924.2"/>
    </source>
</evidence>
<dbReference type="Gene3D" id="3.40.50.150">
    <property type="entry name" value="Vaccinia Virus protein VP39"/>
    <property type="match status" value="1"/>
</dbReference>
<dbReference type="AlphaFoldDB" id="A0A9P2H5D4"/>
<name>A0A9P2H5D4_MYCTX</name>
<organism evidence="2 3">
    <name type="scientific">Mycobacterium tuberculosis variant africanum K85</name>
    <dbReference type="NCBI Taxonomy" id="611304"/>
    <lineage>
        <taxon>Bacteria</taxon>
        <taxon>Bacillati</taxon>
        <taxon>Actinomycetota</taxon>
        <taxon>Actinomycetes</taxon>
        <taxon>Mycobacteriales</taxon>
        <taxon>Mycobacteriaceae</taxon>
        <taxon>Mycobacterium</taxon>
        <taxon>Mycobacterium tuberculosis complex</taxon>
    </lineage>
</organism>
<evidence type="ECO:0000313" key="3">
    <source>
        <dbReference type="Proteomes" id="UP000005088"/>
    </source>
</evidence>
<proteinExistence type="predicted"/>
<dbReference type="InterPro" id="IPR013216">
    <property type="entry name" value="Methyltransf_11"/>
</dbReference>
<dbReference type="Proteomes" id="UP000005088">
    <property type="component" value="Unassembled WGS sequence"/>
</dbReference>
<dbReference type="EMBL" id="GG663503">
    <property type="protein sequence ID" value="EFD41924.2"/>
    <property type="molecule type" value="Genomic_DNA"/>
</dbReference>
<sequence length="140" mass="14777">MRLTHPARRYLSSQAARPTGAFGRLLGRIWRAETADVNRIAVELLAPGPGERVCEIGFGPGRTLGLLAAAGAQVSGVEVSTTMIAIAAHHNAKAIAAGLISLYHGDGVTLPVADHSLDKVLGVHNFYFWPDPRASLCDIA</sequence>
<dbReference type="Pfam" id="PF08241">
    <property type="entry name" value="Methyltransf_11"/>
    <property type="match status" value="1"/>
</dbReference>
<dbReference type="InterPro" id="IPR029063">
    <property type="entry name" value="SAM-dependent_MTases_sf"/>
</dbReference>